<dbReference type="Proteomes" id="UP001208041">
    <property type="component" value="Unassembled WGS sequence"/>
</dbReference>
<dbReference type="InterPro" id="IPR051260">
    <property type="entry name" value="Diverse_substr_monoxygenases"/>
</dbReference>
<evidence type="ECO:0000313" key="7">
    <source>
        <dbReference type="Proteomes" id="UP001208041"/>
    </source>
</evidence>
<gene>
    <name evidence="6" type="ORF">OH136_09965</name>
</gene>
<dbReference type="Pfam" id="PF00296">
    <property type="entry name" value="Bac_luciferase"/>
    <property type="match status" value="1"/>
</dbReference>
<keyword evidence="4" id="KW-0503">Monooxygenase</keyword>
<evidence type="ECO:0000256" key="2">
    <source>
        <dbReference type="ARBA" id="ARBA00022643"/>
    </source>
</evidence>
<dbReference type="PANTHER" id="PTHR30011">
    <property type="entry name" value="ALKANESULFONATE MONOOXYGENASE-RELATED"/>
    <property type="match status" value="1"/>
</dbReference>
<dbReference type="AlphaFoldDB" id="A0AAE3J295"/>
<dbReference type="InterPro" id="IPR036661">
    <property type="entry name" value="Luciferase-like_sf"/>
</dbReference>
<accession>A0AAE3J295</accession>
<dbReference type="GO" id="GO:0004497">
    <property type="term" value="F:monooxygenase activity"/>
    <property type="evidence" value="ECO:0007669"/>
    <property type="project" value="UniProtKB-KW"/>
</dbReference>
<evidence type="ECO:0000256" key="3">
    <source>
        <dbReference type="ARBA" id="ARBA00023002"/>
    </source>
</evidence>
<dbReference type="InterPro" id="IPR011251">
    <property type="entry name" value="Luciferase-like_dom"/>
</dbReference>
<comment type="caution">
    <text evidence="6">The sequence shown here is derived from an EMBL/GenBank/DDBJ whole genome shotgun (WGS) entry which is preliminary data.</text>
</comment>
<evidence type="ECO:0000256" key="1">
    <source>
        <dbReference type="ARBA" id="ARBA00022630"/>
    </source>
</evidence>
<keyword evidence="1" id="KW-0285">Flavoprotein</keyword>
<dbReference type="RefSeq" id="WP_263953730.1">
    <property type="nucleotide sequence ID" value="NZ_JAOYFC010000002.1"/>
</dbReference>
<keyword evidence="3" id="KW-0560">Oxidoreductase</keyword>
<dbReference type="Gene3D" id="3.20.20.30">
    <property type="entry name" value="Luciferase-like domain"/>
    <property type="match status" value="1"/>
</dbReference>
<dbReference type="NCBIfam" id="TIGR03571">
    <property type="entry name" value="lucif_BA3436"/>
    <property type="match status" value="1"/>
</dbReference>
<evidence type="ECO:0000313" key="6">
    <source>
        <dbReference type="EMBL" id="MCV6824881.1"/>
    </source>
</evidence>
<protein>
    <submittedName>
        <fullName evidence="6">LLM class oxidoreductase</fullName>
    </submittedName>
</protein>
<evidence type="ECO:0000259" key="5">
    <source>
        <dbReference type="Pfam" id="PF00296"/>
    </source>
</evidence>
<dbReference type="InterPro" id="IPR020020">
    <property type="entry name" value="Luciferase-type_oxidoreductase"/>
</dbReference>
<feature type="domain" description="Luciferase-like" evidence="5">
    <location>
        <begin position="42"/>
        <end position="260"/>
    </location>
</feature>
<dbReference type="SUPFAM" id="SSF51679">
    <property type="entry name" value="Bacterial luciferase-like"/>
    <property type="match status" value="1"/>
</dbReference>
<keyword evidence="2" id="KW-0288">FMN</keyword>
<sequence>MVDTQVMPDTATPMTFPSLNRAYNTVFRPGDLTVGLVVPLDAHHGNPVPDMTRHIERAQMADELGFAALWLRDVPFNVPSFGDAGQMFDPFVYLGMLSGLTRNISLGIASIILPLRHPAHVAKAAASADQLSGGRLLLGVASGDRPEEYPALGMSFPDRGARFRESLAYIRAMSAEYPTHTGDHGTLNGSMDMLPKPVNGRVPILITGGSQQNPEWVASHGDGWMTYPRDIASQAQVVKDYRSRGANTGADTKPVMQSLYVDLVAEVEAEPTPIHLGFRSGVAFLKTYLRSLRDHGINHVALNLRFNNADIEETMRHLADEVLPEFPTEMSMR</sequence>
<dbReference type="PANTHER" id="PTHR30011:SF16">
    <property type="entry name" value="C2H2 FINGER DOMAIN TRANSCRIPTION FACTOR (EUROFUNG)-RELATED"/>
    <property type="match status" value="1"/>
</dbReference>
<organism evidence="6 7">
    <name type="scientific">Halocynthiibacter halioticoli</name>
    <dbReference type="NCBI Taxonomy" id="2986804"/>
    <lineage>
        <taxon>Bacteria</taxon>
        <taxon>Pseudomonadati</taxon>
        <taxon>Pseudomonadota</taxon>
        <taxon>Alphaproteobacteria</taxon>
        <taxon>Rhodobacterales</taxon>
        <taxon>Paracoccaceae</taxon>
        <taxon>Halocynthiibacter</taxon>
    </lineage>
</organism>
<keyword evidence="7" id="KW-1185">Reference proteome</keyword>
<dbReference type="EMBL" id="JAOYFC010000002">
    <property type="protein sequence ID" value="MCV6824881.1"/>
    <property type="molecule type" value="Genomic_DNA"/>
</dbReference>
<reference evidence="6" key="1">
    <citation type="submission" date="2022-10" db="EMBL/GenBank/DDBJ databases">
        <authorList>
            <person name="Yue Y."/>
        </authorList>
    </citation>
    <scope>NUCLEOTIDE SEQUENCE</scope>
    <source>
        <strain evidence="6">Z654</strain>
    </source>
</reference>
<dbReference type="GO" id="GO:0016705">
    <property type="term" value="F:oxidoreductase activity, acting on paired donors, with incorporation or reduction of molecular oxygen"/>
    <property type="evidence" value="ECO:0007669"/>
    <property type="project" value="InterPro"/>
</dbReference>
<proteinExistence type="predicted"/>
<name>A0AAE3J295_9RHOB</name>
<evidence type="ECO:0000256" key="4">
    <source>
        <dbReference type="ARBA" id="ARBA00023033"/>
    </source>
</evidence>